<sequence>MKRTNPYQEHSRHQATNANNQDMNNRASGGRLWACAETRGQRQGQQEKRELSKQMQDTKLELRATNHGRSTLDYMLNAYNREYHLAYS</sequence>
<organism evidence="2 3">
    <name type="scientific">Pelobates cultripes</name>
    <name type="common">Western spadefoot toad</name>
    <dbReference type="NCBI Taxonomy" id="61616"/>
    <lineage>
        <taxon>Eukaryota</taxon>
        <taxon>Metazoa</taxon>
        <taxon>Chordata</taxon>
        <taxon>Craniata</taxon>
        <taxon>Vertebrata</taxon>
        <taxon>Euteleostomi</taxon>
        <taxon>Amphibia</taxon>
        <taxon>Batrachia</taxon>
        <taxon>Anura</taxon>
        <taxon>Pelobatoidea</taxon>
        <taxon>Pelobatidae</taxon>
        <taxon>Pelobates</taxon>
    </lineage>
</organism>
<dbReference type="AlphaFoldDB" id="A0AAD1WQG5"/>
<feature type="compositionally biased region" description="Polar residues" evidence="1">
    <location>
        <begin position="1"/>
        <end position="27"/>
    </location>
</feature>
<gene>
    <name evidence="2" type="ORF">PECUL_23A050943</name>
</gene>
<reference evidence="2" key="1">
    <citation type="submission" date="2022-03" db="EMBL/GenBank/DDBJ databases">
        <authorList>
            <person name="Alioto T."/>
            <person name="Alioto T."/>
            <person name="Gomez Garrido J."/>
        </authorList>
    </citation>
    <scope>NUCLEOTIDE SEQUENCE</scope>
</reference>
<evidence type="ECO:0000313" key="2">
    <source>
        <dbReference type="EMBL" id="CAH2317033.1"/>
    </source>
</evidence>
<name>A0AAD1WQG5_PELCU</name>
<accession>A0AAD1WQG5</accession>
<keyword evidence="3" id="KW-1185">Reference proteome</keyword>
<protein>
    <submittedName>
        <fullName evidence="2">Uncharacterized protein</fullName>
    </submittedName>
</protein>
<evidence type="ECO:0000256" key="1">
    <source>
        <dbReference type="SAM" id="MobiDB-lite"/>
    </source>
</evidence>
<dbReference type="Proteomes" id="UP001295444">
    <property type="component" value="Chromosome 09"/>
</dbReference>
<proteinExistence type="predicted"/>
<evidence type="ECO:0000313" key="3">
    <source>
        <dbReference type="Proteomes" id="UP001295444"/>
    </source>
</evidence>
<dbReference type="EMBL" id="OW240920">
    <property type="protein sequence ID" value="CAH2317033.1"/>
    <property type="molecule type" value="Genomic_DNA"/>
</dbReference>
<feature type="region of interest" description="Disordered" evidence="1">
    <location>
        <begin position="1"/>
        <end position="56"/>
    </location>
</feature>
<feature type="compositionally biased region" description="Basic and acidic residues" evidence="1">
    <location>
        <begin position="45"/>
        <end position="56"/>
    </location>
</feature>